<organism evidence="9 10">
    <name type="scientific">Hominimerdicola aceti</name>
    <dbReference type="NCBI Taxonomy" id="2981726"/>
    <lineage>
        <taxon>Bacteria</taxon>
        <taxon>Bacillati</taxon>
        <taxon>Bacillota</taxon>
        <taxon>Clostridia</taxon>
        <taxon>Eubacteriales</taxon>
        <taxon>Oscillospiraceae</taxon>
        <taxon>Hominimerdicola</taxon>
    </lineage>
</organism>
<keyword evidence="2 5" id="KW-0540">Nuclease</keyword>
<dbReference type="EMBL" id="JAOQJZ010000002">
    <property type="protein sequence ID" value="MCU6704804.1"/>
    <property type="molecule type" value="Genomic_DNA"/>
</dbReference>
<dbReference type="InterPro" id="IPR020579">
    <property type="entry name" value="Exonuc_VII_lsu_C"/>
</dbReference>
<keyword evidence="4 5" id="KW-0269">Exonuclease</keyword>
<dbReference type="CDD" id="cd04489">
    <property type="entry name" value="ExoVII_LU_OBF"/>
    <property type="match status" value="1"/>
</dbReference>
<keyword evidence="3 5" id="KW-0378">Hydrolase</keyword>
<sequence>MSSVITVSQLNRYLASKLRSDLKLKGIAVKGEISNFNIHYKSGHAYFTVKDSSSALKAVMFSSSVSRLKFVPEDGMSVLVMGNIEVYERDGVYQIIATEIAPLGVGVMHVQLEQTKKKLEKMGVFDLATKKKIPLVPKKIAVVTSLTAAALQDIIHIAERRYPVCNIEVYPAQVQGTAAAQTICKALSAADKSGADTIILARGGGSSEDLMVFNDEAVALAVYACNTPVISAVGHETDTTLADYAADMRAPTPSAAAEIATPDKADILNAVRLLRQKLDKAMELKLDKAVSQIESCDKLLKLYSPEKRLEQSEKAVCDLEKRLSQIMERRLEKLSVKLDGYVSSLNMLSPFNILGRGYAIVQKDESVVDSVSMLNVGDEVDIKLSDGSVSAKITFVK</sequence>
<keyword evidence="1 5" id="KW-0963">Cytoplasm</keyword>
<dbReference type="InterPro" id="IPR025824">
    <property type="entry name" value="OB-fold_nuc-bd_dom"/>
</dbReference>
<dbReference type="RefSeq" id="WP_138337681.1">
    <property type="nucleotide sequence ID" value="NZ_JAOQJZ010000002.1"/>
</dbReference>
<gene>
    <name evidence="5 9" type="primary">xseA</name>
    <name evidence="9" type="ORF">OCV57_02530</name>
</gene>
<dbReference type="GO" id="GO:0006308">
    <property type="term" value="P:DNA catabolic process"/>
    <property type="evidence" value="ECO:0007669"/>
    <property type="project" value="UniProtKB-UniRule"/>
</dbReference>
<feature type="domain" description="OB-fold nucleic acid binding" evidence="8">
    <location>
        <begin position="5"/>
        <end position="100"/>
    </location>
</feature>
<comment type="caution">
    <text evidence="9">The sequence shown here is derived from an EMBL/GenBank/DDBJ whole genome shotgun (WGS) entry which is preliminary data.</text>
</comment>
<dbReference type="GO" id="GO:0003676">
    <property type="term" value="F:nucleic acid binding"/>
    <property type="evidence" value="ECO:0007669"/>
    <property type="project" value="InterPro"/>
</dbReference>
<feature type="domain" description="Exonuclease VII large subunit C-terminal" evidence="7">
    <location>
        <begin position="124"/>
        <end position="334"/>
    </location>
</feature>
<evidence type="ECO:0000259" key="8">
    <source>
        <dbReference type="Pfam" id="PF13742"/>
    </source>
</evidence>
<dbReference type="Pfam" id="PF13742">
    <property type="entry name" value="tRNA_anti_2"/>
    <property type="match status" value="1"/>
</dbReference>
<evidence type="ECO:0000259" key="7">
    <source>
        <dbReference type="Pfam" id="PF02601"/>
    </source>
</evidence>
<dbReference type="EC" id="3.1.11.6" evidence="5"/>
<proteinExistence type="inferred from homology"/>
<dbReference type="InterPro" id="IPR003753">
    <property type="entry name" value="Exonuc_VII_L"/>
</dbReference>
<dbReference type="GO" id="GO:0008855">
    <property type="term" value="F:exodeoxyribonuclease VII activity"/>
    <property type="evidence" value="ECO:0007669"/>
    <property type="project" value="UniProtKB-UniRule"/>
</dbReference>
<comment type="catalytic activity">
    <reaction evidence="5 6">
        <text>Exonucleolytic cleavage in either 5'- to 3'- or 3'- to 5'-direction to yield nucleoside 5'-phosphates.</text>
        <dbReference type="EC" id="3.1.11.6"/>
    </reaction>
</comment>
<protein>
    <recommendedName>
        <fullName evidence="5">Exodeoxyribonuclease 7 large subunit</fullName>
        <ecNumber evidence="5">3.1.11.6</ecNumber>
    </recommendedName>
    <alternativeName>
        <fullName evidence="5">Exodeoxyribonuclease VII large subunit</fullName>
        <shortName evidence="5">Exonuclease VII large subunit</shortName>
    </alternativeName>
</protein>
<name>A0AAE3LGJ2_9FIRM</name>
<evidence type="ECO:0000313" key="10">
    <source>
        <dbReference type="Proteomes" id="UP001208131"/>
    </source>
</evidence>
<evidence type="ECO:0000256" key="2">
    <source>
        <dbReference type="ARBA" id="ARBA00022722"/>
    </source>
</evidence>
<dbReference type="AlphaFoldDB" id="A0AAE3LGJ2"/>
<dbReference type="PANTHER" id="PTHR30008:SF0">
    <property type="entry name" value="EXODEOXYRIBONUCLEASE 7 LARGE SUBUNIT"/>
    <property type="match status" value="1"/>
</dbReference>
<evidence type="ECO:0000256" key="4">
    <source>
        <dbReference type="ARBA" id="ARBA00022839"/>
    </source>
</evidence>
<comment type="similarity">
    <text evidence="5 6">Belongs to the XseA family.</text>
</comment>
<comment type="function">
    <text evidence="5">Bidirectionally degrades single-stranded DNA into large acid-insoluble oligonucleotides, which are then degraded further into small acid-soluble oligonucleotides.</text>
</comment>
<comment type="subunit">
    <text evidence="5">Heterooligomer composed of large and small subunits.</text>
</comment>
<evidence type="ECO:0000256" key="3">
    <source>
        <dbReference type="ARBA" id="ARBA00022801"/>
    </source>
</evidence>
<dbReference type="PANTHER" id="PTHR30008">
    <property type="entry name" value="EXODEOXYRIBONUCLEASE 7 LARGE SUBUNIT"/>
    <property type="match status" value="1"/>
</dbReference>
<evidence type="ECO:0000256" key="1">
    <source>
        <dbReference type="ARBA" id="ARBA00022490"/>
    </source>
</evidence>
<reference evidence="9 10" key="1">
    <citation type="journal article" date="2021" name="ISME Commun">
        <title>Automated analysis of genomic sequences facilitates high-throughput and comprehensive description of bacteria.</title>
        <authorList>
            <person name="Hitch T.C.A."/>
        </authorList>
    </citation>
    <scope>NUCLEOTIDE SEQUENCE [LARGE SCALE GENOMIC DNA]</scope>
    <source>
        <strain evidence="9 10">Sanger_31</strain>
    </source>
</reference>
<dbReference type="GO" id="GO:0009318">
    <property type="term" value="C:exodeoxyribonuclease VII complex"/>
    <property type="evidence" value="ECO:0007669"/>
    <property type="project" value="UniProtKB-UniRule"/>
</dbReference>
<evidence type="ECO:0000313" key="9">
    <source>
        <dbReference type="EMBL" id="MCU6704804.1"/>
    </source>
</evidence>
<evidence type="ECO:0000256" key="5">
    <source>
        <dbReference type="HAMAP-Rule" id="MF_00378"/>
    </source>
</evidence>
<dbReference type="NCBIfam" id="TIGR00237">
    <property type="entry name" value="xseA"/>
    <property type="match status" value="1"/>
</dbReference>
<dbReference type="Proteomes" id="UP001208131">
    <property type="component" value="Unassembled WGS sequence"/>
</dbReference>
<accession>A0AAE3LGJ2</accession>
<comment type="subcellular location">
    <subcellularLocation>
        <location evidence="5 6">Cytoplasm</location>
    </subcellularLocation>
</comment>
<keyword evidence="10" id="KW-1185">Reference proteome</keyword>
<dbReference type="HAMAP" id="MF_00378">
    <property type="entry name" value="Exonuc_7_L"/>
    <property type="match status" value="1"/>
</dbReference>
<dbReference type="GO" id="GO:0005737">
    <property type="term" value="C:cytoplasm"/>
    <property type="evidence" value="ECO:0007669"/>
    <property type="project" value="UniProtKB-SubCell"/>
</dbReference>
<dbReference type="Pfam" id="PF02601">
    <property type="entry name" value="Exonuc_VII_L"/>
    <property type="match status" value="1"/>
</dbReference>
<evidence type="ECO:0000256" key="6">
    <source>
        <dbReference type="RuleBase" id="RU004355"/>
    </source>
</evidence>